<dbReference type="PROSITE" id="PS50110">
    <property type="entry name" value="RESPONSE_REGULATORY"/>
    <property type="match status" value="1"/>
</dbReference>
<evidence type="ECO:0000313" key="4">
    <source>
        <dbReference type="Proteomes" id="UP000323380"/>
    </source>
</evidence>
<accession>A0A5D0N6X9</accession>
<name>A0A5D0N6X9_9ACTN</name>
<evidence type="ECO:0000313" key="3">
    <source>
        <dbReference type="EMBL" id="TYB40128.1"/>
    </source>
</evidence>
<sequence>MTPRVLLADDHPAYRDGLRLILESIAEIEAVGTVPEGRSPSNRL</sequence>
<dbReference type="GO" id="GO:0000160">
    <property type="term" value="P:phosphorelay signal transduction system"/>
    <property type="evidence" value="ECO:0007669"/>
    <property type="project" value="InterPro"/>
</dbReference>
<evidence type="ECO:0000256" key="1">
    <source>
        <dbReference type="PROSITE-ProRule" id="PRU00169"/>
    </source>
</evidence>
<dbReference type="InterPro" id="IPR011006">
    <property type="entry name" value="CheY-like_superfamily"/>
</dbReference>
<evidence type="ECO:0000259" key="2">
    <source>
        <dbReference type="PROSITE" id="PS50110"/>
    </source>
</evidence>
<dbReference type="Proteomes" id="UP000323380">
    <property type="component" value="Unassembled WGS sequence"/>
</dbReference>
<dbReference type="AlphaFoldDB" id="A0A5D0N6X9"/>
<comment type="caution">
    <text evidence="1">Lacks conserved residue(s) required for the propagation of feature annotation.</text>
</comment>
<reference evidence="3 4" key="1">
    <citation type="submission" date="2019-08" db="EMBL/GenBank/DDBJ databases">
        <title>Actinomadura sp. nov. CYP1-5 isolated from mountain soil.</title>
        <authorList>
            <person name="Songsumanus A."/>
            <person name="Kuncharoen N."/>
            <person name="Kudo T."/>
            <person name="Yuki M."/>
            <person name="Igarashi Y."/>
            <person name="Tanasupawat S."/>
        </authorList>
    </citation>
    <scope>NUCLEOTIDE SEQUENCE [LARGE SCALE GENOMIC DNA]</scope>
    <source>
        <strain evidence="3 4">JCM 14158</strain>
    </source>
</reference>
<comment type="caution">
    <text evidence="3">The sequence shown here is derived from an EMBL/GenBank/DDBJ whole genome shotgun (WGS) entry which is preliminary data.</text>
</comment>
<protein>
    <submittedName>
        <fullName evidence="3">Response regulator transcription factor</fullName>
    </submittedName>
</protein>
<proteinExistence type="predicted"/>
<dbReference type="InterPro" id="IPR001789">
    <property type="entry name" value="Sig_transdc_resp-reg_receiver"/>
</dbReference>
<dbReference type="EMBL" id="VSFG01000013">
    <property type="protein sequence ID" value="TYB40128.1"/>
    <property type="molecule type" value="Genomic_DNA"/>
</dbReference>
<gene>
    <name evidence="3" type="ORF">FXF69_39760</name>
</gene>
<feature type="domain" description="Response regulatory" evidence="2">
    <location>
        <begin position="4"/>
        <end position="44"/>
    </location>
</feature>
<organism evidence="3 4">
    <name type="scientific">Actinomadura chibensis</name>
    <dbReference type="NCBI Taxonomy" id="392828"/>
    <lineage>
        <taxon>Bacteria</taxon>
        <taxon>Bacillati</taxon>
        <taxon>Actinomycetota</taxon>
        <taxon>Actinomycetes</taxon>
        <taxon>Streptosporangiales</taxon>
        <taxon>Thermomonosporaceae</taxon>
        <taxon>Actinomadura</taxon>
    </lineage>
</organism>
<dbReference type="RefSeq" id="WP_148344806.1">
    <property type="nucleotide sequence ID" value="NZ_VSFG01000013.1"/>
</dbReference>
<dbReference type="SUPFAM" id="SSF52172">
    <property type="entry name" value="CheY-like"/>
    <property type="match status" value="1"/>
</dbReference>
<keyword evidence="4" id="KW-1185">Reference proteome</keyword>
<dbReference type="Gene3D" id="3.40.50.2300">
    <property type="match status" value="1"/>
</dbReference>